<feature type="domain" description="Alpha-L-rhamnosidase six-hairpin glycosidase" evidence="6">
    <location>
        <begin position="412"/>
        <end position="755"/>
    </location>
</feature>
<dbReference type="PANTHER" id="PTHR33307">
    <property type="entry name" value="ALPHA-RHAMNOSIDASE (EUROFUNG)"/>
    <property type="match status" value="1"/>
</dbReference>
<proteinExistence type="predicted"/>
<comment type="catalytic activity">
    <reaction evidence="1">
        <text>Hydrolysis of terminal non-reducing alpha-L-rhamnose residues in alpha-L-rhamnosides.</text>
        <dbReference type="EC" id="3.2.1.40"/>
    </reaction>
</comment>
<feature type="domain" description="Bacterial alpha-L-rhamnosidase N-terminal" evidence="5">
    <location>
        <begin position="134"/>
        <end position="300"/>
    </location>
</feature>
<dbReference type="Pfam" id="PF25788">
    <property type="entry name" value="Ig_Rha78A_N"/>
    <property type="match status" value="1"/>
</dbReference>
<dbReference type="InterPro" id="IPR008902">
    <property type="entry name" value="Rhamnosid_concanavalin"/>
</dbReference>
<dbReference type="InterPro" id="IPR012341">
    <property type="entry name" value="6hp_glycosidase-like_sf"/>
</dbReference>
<dbReference type="EMBL" id="QRID01000008">
    <property type="protein sequence ID" value="RHG28216.1"/>
    <property type="molecule type" value="Genomic_DNA"/>
</dbReference>
<dbReference type="Gene3D" id="2.60.420.10">
    <property type="entry name" value="Maltose phosphorylase, domain 3"/>
    <property type="match status" value="1"/>
</dbReference>
<reference evidence="10 11" key="1">
    <citation type="submission" date="2018-08" db="EMBL/GenBank/DDBJ databases">
        <title>A genome reference for cultivated species of the human gut microbiota.</title>
        <authorList>
            <person name="Zou Y."/>
            <person name="Xue W."/>
            <person name="Luo G."/>
        </authorList>
    </citation>
    <scope>NUCLEOTIDE SEQUENCE [LARGE SCALE GENOMIC DNA]</scope>
    <source>
        <strain evidence="9 10">AM22-21LB</strain>
        <strain evidence="8 11">AM43-11</strain>
    </source>
</reference>
<dbReference type="Proteomes" id="UP000284051">
    <property type="component" value="Unassembled WGS sequence"/>
</dbReference>
<dbReference type="AlphaFoldDB" id="A0A3R6FZM4"/>
<dbReference type="Gene3D" id="2.60.120.260">
    <property type="entry name" value="Galactose-binding domain-like"/>
    <property type="match status" value="2"/>
</dbReference>
<evidence type="ECO:0000259" key="5">
    <source>
        <dbReference type="Pfam" id="PF08531"/>
    </source>
</evidence>
<dbReference type="Pfam" id="PF17390">
    <property type="entry name" value="Bac_rhamnosid_C"/>
    <property type="match status" value="1"/>
</dbReference>
<gene>
    <name evidence="9" type="ORF">DW264_09795</name>
    <name evidence="8" type="ORF">DW927_03655</name>
</gene>
<dbReference type="GO" id="GO:0030596">
    <property type="term" value="F:alpha-L-rhamnosidase activity"/>
    <property type="evidence" value="ECO:0007669"/>
    <property type="project" value="UniProtKB-EC"/>
</dbReference>
<dbReference type="InterPro" id="IPR008928">
    <property type="entry name" value="6-hairpin_glycosidase_sf"/>
</dbReference>
<evidence type="ECO:0000259" key="6">
    <source>
        <dbReference type="Pfam" id="PF17389"/>
    </source>
</evidence>
<evidence type="ECO:0000256" key="2">
    <source>
        <dbReference type="ARBA" id="ARBA00012652"/>
    </source>
</evidence>
<dbReference type="GO" id="GO:0005975">
    <property type="term" value="P:carbohydrate metabolic process"/>
    <property type="evidence" value="ECO:0007669"/>
    <property type="project" value="InterPro"/>
</dbReference>
<feature type="domain" description="Alpha-L-rhamnosidase concanavalin-like" evidence="4">
    <location>
        <begin position="310"/>
        <end position="406"/>
    </location>
</feature>
<protein>
    <recommendedName>
        <fullName evidence="2">alpha-L-rhamnosidase</fullName>
        <ecNumber evidence="2">3.2.1.40</ecNumber>
    </recommendedName>
</protein>
<dbReference type="Pfam" id="PF05592">
    <property type="entry name" value="Bac_rhamnosid"/>
    <property type="match status" value="1"/>
</dbReference>
<dbReference type="EC" id="3.2.1.40" evidence="2"/>
<keyword evidence="3" id="KW-0378">Hydrolase</keyword>
<comment type="caution">
    <text evidence="9">The sequence shown here is derived from an EMBL/GenBank/DDBJ whole genome shotgun (WGS) entry which is preliminary data.</text>
</comment>
<organism evidence="9 10">
    <name type="scientific">Roseburia intestinalis</name>
    <dbReference type="NCBI Taxonomy" id="166486"/>
    <lineage>
        <taxon>Bacteria</taxon>
        <taxon>Bacillati</taxon>
        <taxon>Bacillota</taxon>
        <taxon>Clostridia</taxon>
        <taxon>Lachnospirales</taxon>
        <taxon>Lachnospiraceae</taxon>
        <taxon>Roseburia</taxon>
    </lineage>
</organism>
<evidence type="ECO:0000259" key="7">
    <source>
        <dbReference type="Pfam" id="PF17390"/>
    </source>
</evidence>
<dbReference type="RefSeq" id="WP_015522073.1">
    <property type="nucleotide sequence ID" value="NZ_JBLYGU010000010.1"/>
</dbReference>
<dbReference type="InterPro" id="IPR013737">
    <property type="entry name" value="Bac_rhamnosid_N"/>
</dbReference>
<dbReference type="PANTHER" id="PTHR33307:SF6">
    <property type="entry name" value="ALPHA-RHAMNOSIDASE (EUROFUNG)-RELATED"/>
    <property type="match status" value="1"/>
</dbReference>
<dbReference type="EMBL" id="QSFP01000003">
    <property type="protein sequence ID" value="RHA69109.1"/>
    <property type="molecule type" value="Genomic_DNA"/>
</dbReference>
<evidence type="ECO:0000313" key="8">
    <source>
        <dbReference type="EMBL" id="RHA69109.1"/>
    </source>
</evidence>
<evidence type="ECO:0000313" key="9">
    <source>
        <dbReference type="EMBL" id="RHG28216.1"/>
    </source>
</evidence>
<feature type="domain" description="Alpha-L-rhamnosidase C-terminal" evidence="7">
    <location>
        <begin position="759"/>
        <end position="827"/>
    </location>
</feature>
<evidence type="ECO:0000313" key="10">
    <source>
        <dbReference type="Proteomes" id="UP000284051"/>
    </source>
</evidence>
<name>A0A3R6FZM4_9FIRM</name>
<evidence type="ECO:0000259" key="4">
    <source>
        <dbReference type="Pfam" id="PF05592"/>
    </source>
</evidence>
<dbReference type="SUPFAM" id="SSF48208">
    <property type="entry name" value="Six-hairpin glycosidases"/>
    <property type="match status" value="1"/>
</dbReference>
<evidence type="ECO:0000256" key="1">
    <source>
        <dbReference type="ARBA" id="ARBA00001445"/>
    </source>
</evidence>
<dbReference type="Pfam" id="PF17389">
    <property type="entry name" value="Bac_rhamnosid6H"/>
    <property type="match status" value="1"/>
</dbReference>
<dbReference type="InterPro" id="IPR035398">
    <property type="entry name" value="Bac_rhamnosid_C"/>
</dbReference>
<evidence type="ECO:0000256" key="3">
    <source>
        <dbReference type="ARBA" id="ARBA00022801"/>
    </source>
</evidence>
<dbReference type="InterPro" id="IPR013783">
    <property type="entry name" value="Ig-like_fold"/>
</dbReference>
<accession>A0A3R6FZM4</accession>
<dbReference type="PIRSF" id="PIRSF010631">
    <property type="entry name" value="A-rhamnsds"/>
    <property type="match status" value="1"/>
</dbReference>
<dbReference type="Gene3D" id="1.50.10.10">
    <property type="match status" value="1"/>
</dbReference>
<dbReference type="Gene3D" id="2.60.40.10">
    <property type="entry name" value="Immunoglobulins"/>
    <property type="match status" value="1"/>
</dbReference>
<evidence type="ECO:0000313" key="11">
    <source>
        <dbReference type="Proteomes" id="UP000284465"/>
    </source>
</evidence>
<dbReference type="InterPro" id="IPR016007">
    <property type="entry name" value="Alpha_rhamnosid"/>
</dbReference>
<dbReference type="InterPro" id="IPR035396">
    <property type="entry name" value="Bac_rhamnosid6H"/>
</dbReference>
<sequence length="931" mass="106051">MGKIYAAKTNHITNPIGFNMDSIAFSWKVKGCRGQEQKYARIVISKNKTFTDICYDTGETELDSLSTRVEFEIQPYTRYYWKVIVTTDVEEVIESDVQFFETAKMDEPWTGRWITCDSSQERHPIFSKRIEPKKEVKSARLYICGLGLYEAYFLGENKENPKKIGDEYLTPYCNNYDRWIQYQTYDITEQAERGGVLSVLLGNGWYKGRFGFNDPEREAYYGDEWKLIAEVHIEYKDGTKDVISSDETWSVTRSNLWFSNIYDGERRDDTLPPVEESPARIAKAPKGRLMERLSLPVKVQEEMKPAELIHTPAGEDVFDLGQEITGIFQLRVNEPSGTIIRIQTGEILQDGCFYNENLRTALSEYVYVSDGMEKVIIPHFTYYGYRYVKVSGVTNLSCEDFMAIVLYSDYESIGTVETGSELVNKLISNIEWGMKGNFLDVPTDCPQRDERMGWTGDTQVFSATASYLADTYAFYRKYLYDLYQEQLLAGGMVPEIVPTFGPTKCSCAWGDAACIIPWNVYLFSGDKTILENQIESMKAWVDYIRRIDGDHHGWRQVFHYGDWLALDRTGAAANSVYGATDEAYIADIYYAASAQIVAKAAEVLGLEETRQEYHKIADRQWQVVKEEYFTATGRCAVKTQTGLILALKYHLSENEELTREMLKKLLRDNKNKLNTGFVGTPLLCNVLTDHGMTDAAYRLLLNEEYPGWLHEVKLGATTVWERWNSLDESGHVSSTGMNSLNHYSYGAILEWIFRHAAGIDVMEQSPGGKVMRISPKVNSELKYVKAVYDSATGCYQCGWEILEGNKITITVTVPFGGKAEVVLPYAPECIYEDIENPLFEAVENGICHVKAGEYEVVYEASEPLKKRYSIDSTMEELLNHPDIRAFLSQMVEVDMIPDIAYGLSLRDVAKTFAGEIKPDEAQMLDKALAKF</sequence>
<dbReference type="Proteomes" id="UP000284465">
    <property type="component" value="Unassembled WGS sequence"/>
</dbReference>
<dbReference type="Pfam" id="PF08531">
    <property type="entry name" value="Bac_rhamnosid_N"/>
    <property type="match status" value="1"/>
</dbReference>